<evidence type="ECO:0000313" key="3">
    <source>
        <dbReference type="Proteomes" id="UP000215914"/>
    </source>
</evidence>
<gene>
    <name evidence="2" type="ORF">HannXRQ_Chr12g0360981</name>
    <name evidence="1" type="ORF">HanXRQr2_Chr02g0074181</name>
</gene>
<accession>A0A251T0X9</accession>
<keyword evidence="3" id="KW-1185">Reference proteome</keyword>
<proteinExistence type="predicted"/>
<dbReference type="Gramene" id="mRNA:HanXRQr2_Chr02g0074181">
    <property type="protein sequence ID" value="mRNA:HanXRQr2_Chr02g0074181"/>
    <property type="gene ID" value="HanXRQr2_Chr02g0074181"/>
</dbReference>
<reference evidence="2" key="2">
    <citation type="submission" date="2017-02" db="EMBL/GenBank/DDBJ databases">
        <title>Sunflower complete genome.</title>
        <authorList>
            <person name="Langlade N."/>
            <person name="Munos S."/>
        </authorList>
    </citation>
    <scope>NUCLEOTIDE SEQUENCE [LARGE SCALE GENOMIC DNA]</scope>
    <source>
        <tissue evidence="2">Leaves</tissue>
    </source>
</reference>
<evidence type="ECO:0000313" key="2">
    <source>
        <dbReference type="EMBL" id="OTG04322.1"/>
    </source>
</evidence>
<protein>
    <submittedName>
        <fullName evidence="2">Uncharacterized protein</fullName>
    </submittedName>
</protein>
<reference evidence="1" key="3">
    <citation type="submission" date="2020-06" db="EMBL/GenBank/DDBJ databases">
        <title>Helianthus annuus Genome sequencing and assembly Release 2.</title>
        <authorList>
            <person name="Gouzy J."/>
            <person name="Langlade N."/>
            <person name="Munos S."/>
        </authorList>
    </citation>
    <scope>NUCLEOTIDE SEQUENCE</scope>
    <source>
        <tissue evidence="1">Leaves</tissue>
    </source>
</reference>
<dbReference type="EMBL" id="CM007901">
    <property type="protein sequence ID" value="OTG04322.1"/>
    <property type="molecule type" value="Genomic_DNA"/>
</dbReference>
<reference evidence="1 3" key="1">
    <citation type="journal article" date="2017" name="Nature">
        <title>The sunflower genome provides insights into oil metabolism, flowering and Asterid evolution.</title>
        <authorList>
            <person name="Badouin H."/>
            <person name="Gouzy J."/>
            <person name="Grassa C.J."/>
            <person name="Murat F."/>
            <person name="Staton S.E."/>
            <person name="Cottret L."/>
            <person name="Lelandais-Briere C."/>
            <person name="Owens G.L."/>
            <person name="Carrere S."/>
            <person name="Mayjonade B."/>
            <person name="Legrand L."/>
            <person name="Gill N."/>
            <person name="Kane N.C."/>
            <person name="Bowers J.E."/>
            <person name="Hubner S."/>
            <person name="Bellec A."/>
            <person name="Berard A."/>
            <person name="Berges H."/>
            <person name="Blanchet N."/>
            <person name="Boniface M.C."/>
            <person name="Brunel D."/>
            <person name="Catrice O."/>
            <person name="Chaidir N."/>
            <person name="Claudel C."/>
            <person name="Donnadieu C."/>
            <person name="Faraut T."/>
            <person name="Fievet G."/>
            <person name="Helmstetter N."/>
            <person name="King M."/>
            <person name="Knapp S.J."/>
            <person name="Lai Z."/>
            <person name="Le Paslier M.C."/>
            <person name="Lippi Y."/>
            <person name="Lorenzon L."/>
            <person name="Mandel J.R."/>
            <person name="Marage G."/>
            <person name="Marchand G."/>
            <person name="Marquand E."/>
            <person name="Bret-Mestries E."/>
            <person name="Morien E."/>
            <person name="Nambeesan S."/>
            <person name="Nguyen T."/>
            <person name="Pegot-Espagnet P."/>
            <person name="Pouilly N."/>
            <person name="Raftis F."/>
            <person name="Sallet E."/>
            <person name="Schiex T."/>
            <person name="Thomas J."/>
            <person name="Vandecasteele C."/>
            <person name="Vares D."/>
            <person name="Vear F."/>
            <person name="Vautrin S."/>
            <person name="Crespi M."/>
            <person name="Mangin B."/>
            <person name="Burke J.M."/>
            <person name="Salse J."/>
            <person name="Munos S."/>
            <person name="Vincourt P."/>
            <person name="Rieseberg L.H."/>
            <person name="Langlade N.B."/>
        </authorList>
    </citation>
    <scope>NUCLEOTIDE SEQUENCE [LARGE SCALE GENOMIC DNA]</scope>
    <source>
        <strain evidence="3">cv. SF193</strain>
        <tissue evidence="1">Leaves</tissue>
    </source>
</reference>
<dbReference type="EMBL" id="MNCJ02000317">
    <property type="protein sequence ID" value="KAF5819137.1"/>
    <property type="molecule type" value="Genomic_DNA"/>
</dbReference>
<dbReference type="InParanoid" id="A0A251T0X9"/>
<sequence>MKLWIRFQNYCVYTFYNIQLEDLRIIAFTCFVFSSSPFEIEASVQDSFSSSYQVLCKVVQDSFLAS</sequence>
<organism evidence="2 3">
    <name type="scientific">Helianthus annuus</name>
    <name type="common">Common sunflower</name>
    <dbReference type="NCBI Taxonomy" id="4232"/>
    <lineage>
        <taxon>Eukaryota</taxon>
        <taxon>Viridiplantae</taxon>
        <taxon>Streptophyta</taxon>
        <taxon>Embryophyta</taxon>
        <taxon>Tracheophyta</taxon>
        <taxon>Spermatophyta</taxon>
        <taxon>Magnoliopsida</taxon>
        <taxon>eudicotyledons</taxon>
        <taxon>Gunneridae</taxon>
        <taxon>Pentapetalae</taxon>
        <taxon>asterids</taxon>
        <taxon>campanulids</taxon>
        <taxon>Asterales</taxon>
        <taxon>Asteraceae</taxon>
        <taxon>Asteroideae</taxon>
        <taxon>Heliantheae alliance</taxon>
        <taxon>Heliantheae</taxon>
        <taxon>Helianthus</taxon>
    </lineage>
</organism>
<dbReference type="Proteomes" id="UP000215914">
    <property type="component" value="Chromosome 12"/>
</dbReference>
<evidence type="ECO:0000313" key="1">
    <source>
        <dbReference type="EMBL" id="KAF5819137.1"/>
    </source>
</evidence>
<name>A0A251T0X9_HELAN</name>
<dbReference type="AlphaFoldDB" id="A0A251T0X9"/>